<organism evidence="4 5">
    <name type="scientific">Moniliophthora roreri</name>
    <name type="common">Frosty pod rot fungus</name>
    <name type="synonym">Monilia roreri</name>
    <dbReference type="NCBI Taxonomy" id="221103"/>
    <lineage>
        <taxon>Eukaryota</taxon>
        <taxon>Fungi</taxon>
        <taxon>Dikarya</taxon>
        <taxon>Basidiomycota</taxon>
        <taxon>Agaricomycotina</taxon>
        <taxon>Agaricomycetes</taxon>
        <taxon>Agaricomycetidae</taxon>
        <taxon>Agaricales</taxon>
        <taxon>Marasmiineae</taxon>
        <taxon>Marasmiaceae</taxon>
        <taxon>Moniliophthora</taxon>
    </lineage>
</organism>
<dbReference type="Proteomes" id="UP000054988">
    <property type="component" value="Unassembled WGS sequence"/>
</dbReference>
<dbReference type="Pfam" id="PF13364">
    <property type="entry name" value="BetaGal_ABD2"/>
    <property type="match status" value="2"/>
</dbReference>
<evidence type="ECO:0000313" key="5">
    <source>
        <dbReference type="Proteomes" id="UP000054988"/>
    </source>
</evidence>
<dbReference type="EMBL" id="LATX01001005">
    <property type="protein sequence ID" value="KTB44061.1"/>
    <property type="molecule type" value="Genomic_DNA"/>
</dbReference>
<accession>A0A0W0G687</accession>
<feature type="domain" description="Beta-galactosidase jelly roll" evidence="3">
    <location>
        <begin position="47"/>
        <end position="148"/>
    </location>
</feature>
<keyword evidence="1 4" id="KW-0378">Hydrolase</keyword>
<evidence type="ECO:0000313" key="4">
    <source>
        <dbReference type="EMBL" id="KTB44061.1"/>
    </source>
</evidence>
<keyword evidence="2" id="KW-0326">Glycosidase</keyword>
<dbReference type="AlphaFoldDB" id="A0A0W0G687"/>
<gene>
    <name evidence="4" type="ORF">WG66_3353</name>
</gene>
<dbReference type="SUPFAM" id="SSF49785">
    <property type="entry name" value="Galactose-binding domain-like"/>
    <property type="match status" value="2"/>
</dbReference>
<comment type="caution">
    <text evidence="4">The sequence shown here is derived from an EMBL/GenBank/DDBJ whole genome shotgun (WGS) entry which is preliminary data.</text>
</comment>
<reference evidence="4 5" key="1">
    <citation type="submission" date="2015-12" db="EMBL/GenBank/DDBJ databases">
        <title>Draft genome sequence of Moniliophthora roreri, the causal agent of frosty pod rot of cacao.</title>
        <authorList>
            <person name="Aime M.C."/>
            <person name="Diaz-Valderrama J.R."/>
            <person name="Kijpornyongpan T."/>
            <person name="Phillips-Mora W."/>
        </authorList>
    </citation>
    <scope>NUCLEOTIDE SEQUENCE [LARGE SCALE GENOMIC DNA]</scope>
    <source>
        <strain evidence="4 5">MCA 2952</strain>
    </source>
</reference>
<feature type="domain" description="Beta-galactosidase jelly roll" evidence="3">
    <location>
        <begin position="201"/>
        <end position="309"/>
    </location>
</feature>
<dbReference type="InterPro" id="IPR008979">
    <property type="entry name" value="Galactose-bd-like_sf"/>
</dbReference>
<dbReference type="InterPro" id="IPR025300">
    <property type="entry name" value="BetaGal_jelly_roll_dom"/>
</dbReference>
<sequence>MSLDDVLGSVMTGTISSSKSGLLAKDTVVELGPWKYADSLPEIRGCFGDSGWVKANHSDEYFSSNAVCCESIVLWRGHFMDTGMEKSVNLSVNGGEVWLNDVFLKTTYGNSTNNNIIAETDEVFAFLEGIVEGETNVITIVQDNMGLDEAEGNFHSCGGKASADDLLNTGNFLSWKVQSKIGGYTNFPDKVRGLLNEGGLFGERKGWHLPGFDSSTWESRDELSLDAEAGVGFFVTTFELYMPCGIDVMMNFVFEEEFGLPYRALLFVNGWMMGKRIGTLGPQAKFPVHEGILDYHGMNTIAIALWAMESGVDIVPQLWLVVDSVFEGGGHIEVNNPGWTSQGGE</sequence>
<evidence type="ECO:0000256" key="1">
    <source>
        <dbReference type="ARBA" id="ARBA00022801"/>
    </source>
</evidence>
<evidence type="ECO:0000256" key="2">
    <source>
        <dbReference type="ARBA" id="ARBA00023295"/>
    </source>
</evidence>
<dbReference type="Gene3D" id="2.60.120.260">
    <property type="entry name" value="Galactose-binding domain-like"/>
    <property type="match status" value="2"/>
</dbReference>
<protein>
    <submittedName>
        <fullName evidence="4">Putative glycoside hydrolase family 35 protein</fullName>
    </submittedName>
</protein>
<proteinExistence type="predicted"/>
<dbReference type="GO" id="GO:0004565">
    <property type="term" value="F:beta-galactosidase activity"/>
    <property type="evidence" value="ECO:0007669"/>
    <property type="project" value="UniProtKB-ARBA"/>
</dbReference>
<name>A0A0W0G687_MONRR</name>
<evidence type="ECO:0000259" key="3">
    <source>
        <dbReference type="Pfam" id="PF13364"/>
    </source>
</evidence>